<keyword evidence="3" id="KW-1185">Reference proteome</keyword>
<accession>A0ABQ2R749</accession>
<evidence type="ECO:0000256" key="1">
    <source>
        <dbReference type="SAM" id="MobiDB-lite"/>
    </source>
</evidence>
<protein>
    <submittedName>
        <fullName evidence="2">Uncharacterized protein</fullName>
    </submittedName>
</protein>
<reference evidence="3" key="1">
    <citation type="journal article" date="2019" name="Int. J. Syst. Evol. Microbiol.">
        <title>The Global Catalogue of Microorganisms (GCM) 10K type strain sequencing project: providing services to taxonomists for standard genome sequencing and annotation.</title>
        <authorList>
            <consortium name="The Broad Institute Genomics Platform"/>
            <consortium name="The Broad Institute Genome Sequencing Center for Infectious Disease"/>
            <person name="Wu L."/>
            <person name="Ma J."/>
        </authorList>
    </citation>
    <scope>NUCLEOTIDE SEQUENCE [LARGE SCALE GENOMIC DNA]</scope>
    <source>
        <strain evidence="3">JCM 3115</strain>
    </source>
</reference>
<feature type="region of interest" description="Disordered" evidence="1">
    <location>
        <begin position="51"/>
        <end position="82"/>
    </location>
</feature>
<evidence type="ECO:0000313" key="3">
    <source>
        <dbReference type="Proteomes" id="UP000611554"/>
    </source>
</evidence>
<organism evidence="2 3">
    <name type="scientific">Streptosporangium pseudovulgare</name>
    <dbReference type="NCBI Taxonomy" id="35765"/>
    <lineage>
        <taxon>Bacteria</taxon>
        <taxon>Bacillati</taxon>
        <taxon>Actinomycetota</taxon>
        <taxon>Actinomycetes</taxon>
        <taxon>Streptosporangiales</taxon>
        <taxon>Streptosporangiaceae</taxon>
        <taxon>Streptosporangium</taxon>
    </lineage>
</organism>
<proteinExistence type="predicted"/>
<name>A0ABQ2R749_9ACTN</name>
<feature type="compositionally biased region" description="Low complexity" evidence="1">
    <location>
        <begin position="66"/>
        <end position="76"/>
    </location>
</feature>
<comment type="caution">
    <text evidence="2">The sequence shown here is derived from an EMBL/GenBank/DDBJ whole genome shotgun (WGS) entry which is preliminary data.</text>
</comment>
<evidence type="ECO:0000313" key="2">
    <source>
        <dbReference type="EMBL" id="GGQ11764.1"/>
    </source>
</evidence>
<feature type="region of interest" description="Disordered" evidence="1">
    <location>
        <begin position="1"/>
        <end position="26"/>
    </location>
</feature>
<sequence length="82" mass="8007">MDAADAPGEEDQHDENGGPGIHAAPSVVAVPRLNGTGGAAGVAAGSAGLRSATRIPGGVGPHPARRAAAGRVAGRPATRRRR</sequence>
<dbReference type="Proteomes" id="UP000611554">
    <property type="component" value="Unassembled WGS sequence"/>
</dbReference>
<dbReference type="EMBL" id="BMQJ01000012">
    <property type="protein sequence ID" value="GGQ11764.1"/>
    <property type="molecule type" value="Genomic_DNA"/>
</dbReference>
<gene>
    <name evidence="2" type="ORF">GCM10010140_47450</name>
</gene>